<dbReference type="OrthoDB" id="2354716at2759"/>
<name>A0A9P6UJR6_9FUNG</name>
<keyword evidence="2" id="KW-1185">Reference proteome</keyword>
<protein>
    <submittedName>
        <fullName evidence="1">Uncharacterized protein</fullName>
    </submittedName>
</protein>
<comment type="caution">
    <text evidence="1">The sequence shown here is derived from an EMBL/GenBank/DDBJ whole genome shotgun (WGS) entry which is preliminary data.</text>
</comment>
<sequence>MGADWYTFVSTTAAAIPVPKEALQLPFDLQGFKLMTVQHNYYDEKRQGFGEEYLGAMICLENTELLLTSLEVMGPYEIKIHEAQCKRMKHLDAFMPADARDRLVSAFETYTGRKPHVVPGFWAMSVTCDYFVRLHTTWSLPPLDRIVGEHCVRFGFVQSDADGSDA</sequence>
<proteinExistence type="predicted"/>
<accession>A0A9P6UJR6</accession>
<organism evidence="1 2">
    <name type="scientific">Linnemannia gamsii</name>
    <dbReference type="NCBI Taxonomy" id="64522"/>
    <lineage>
        <taxon>Eukaryota</taxon>
        <taxon>Fungi</taxon>
        <taxon>Fungi incertae sedis</taxon>
        <taxon>Mucoromycota</taxon>
        <taxon>Mortierellomycotina</taxon>
        <taxon>Mortierellomycetes</taxon>
        <taxon>Mortierellales</taxon>
        <taxon>Mortierellaceae</taxon>
        <taxon>Linnemannia</taxon>
    </lineage>
</organism>
<dbReference type="Proteomes" id="UP000823405">
    <property type="component" value="Unassembled WGS sequence"/>
</dbReference>
<reference evidence="1" key="1">
    <citation type="journal article" date="2020" name="Fungal Divers.">
        <title>Resolving the Mortierellaceae phylogeny through synthesis of multi-gene phylogenetics and phylogenomics.</title>
        <authorList>
            <person name="Vandepol N."/>
            <person name="Liber J."/>
            <person name="Desiro A."/>
            <person name="Na H."/>
            <person name="Kennedy M."/>
            <person name="Barry K."/>
            <person name="Grigoriev I.V."/>
            <person name="Miller A.N."/>
            <person name="O'Donnell K."/>
            <person name="Stajich J.E."/>
            <person name="Bonito G."/>
        </authorList>
    </citation>
    <scope>NUCLEOTIDE SEQUENCE</scope>
    <source>
        <strain evidence="1">NVP60</strain>
    </source>
</reference>
<evidence type="ECO:0000313" key="1">
    <source>
        <dbReference type="EMBL" id="KAG0305751.1"/>
    </source>
</evidence>
<dbReference type="EMBL" id="JAAAIN010001195">
    <property type="protein sequence ID" value="KAG0305751.1"/>
    <property type="molecule type" value="Genomic_DNA"/>
</dbReference>
<evidence type="ECO:0000313" key="2">
    <source>
        <dbReference type="Proteomes" id="UP000823405"/>
    </source>
</evidence>
<gene>
    <name evidence="1" type="ORF">BGZ97_000988</name>
</gene>
<dbReference type="AlphaFoldDB" id="A0A9P6UJR6"/>